<dbReference type="Gene3D" id="2.60.40.1610">
    <property type="entry name" value="Domain of unknown function DUF1254"/>
    <property type="match status" value="1"/>
</dbReference>
<dbReference type="Gene3D" id="2.60.120.600">
    <property type="entry name" value="Domain of unknown function DUF1214, C-terminal domain"/>
    <property type="match status" value="1"/>
</dbReference>
<feature type="domain" description="DUF1254" evidence="3">
    <location>
        <begin position="91"/>
        <end position="201"/>
    </location>
</feature>
<dbReference type="Pfam" id="PF06863">
    <property type="entry name" value="DUF1254"/>
    <property type="match status" value="1"/>
</dbReference>
<dbReference type="PANTHER" id="PTHR36509:SF2">
    <property type="entry name" value="BLL3101 PROTEIN"/>
    <property type="match status" value="1"/>
</dbReference>
<dbReference type="InterPro" id="IPR010679">
    <property type="entry name" value="DUF1254"/>
</dbReference>
<dbReference type="KEGG" id="htq:FRZ44_01290"/>
<dbReference type="InterPro" id="IPR010621">
    <property type="entry name" value="DUF1214"/>
</dbReference>
<sequence>MNRVWNRCISRRAFGRLAALGLVLAGSLSLAACETFNETFKPAPKLADQDITDAYIYILGRMLVVRQEQFDLGSDFKWNQVVYRAPGEVSGANPNLDVAYSEAWIAVDESSCTMVTLPSVKDRYYTVQVLNGWGETIANINERTYPEHPSGQFALCLKGANVLLESSVQRVDLPSRKSRILMRVELGSDPAQAIKLQRKTTMIATGTPVIAPTFDQPNFANDALPGIDAFDRAEALLATEPDINPGMEAIQATVHKVAAAAADPKQRAHIEQVIQEQSIPAFYDDLEKLGATGNGWTRPRTVGNYGSDYVSRSLADFAGIWANNTGEAVYFRTNSDGDGTKLDGSSVYTMTFPKDQLPGSLAHYFWSVVAVDSVKFQVIDNPLKRYLLNNQSKLKPNSDGSLTLVFAPKRPSGTPKANWLPTPEGENYNLIFRFYGPSQAITAGEYFPPPLVKKE</sequence>
<feature type="domain" description="DUF1214" evidence="2">
    <location>
        <begin position="327"/>
        <end position="439"/>
    </location>
</feature>
<dbReference type="Pfam" id="PF06742">
    <property type="entry name" value="DUF1214"/>
    <property type="match status" value="1"/>
</dbReference>
<reference evidence="4 5" key="1">
    <citation type="submission" date="2019-08" db="EMBL/GenBank/DDBJ databases">
        <title>Hyperibacter terrae gen. nov., sp. nov. and Hyperibacter viscosus sp. nov., two new members in the family Rhodospirillaceae isolated from the rhizosphere of Hypericum perforatum.</title>
        <authorList>
            <person name="Noviana Z."/>
        </authorList>
    </citation>
    <scope>NUCLEOTIDE SEQUENCE [LARGE SCALE GENOMIC DNA]</scope>
    <source>
        <strain evidence="4 5">R5913</strain>
    </source>
</reference>
<evidence type="ECO:0000313" key="5">
    <source>
        <dbReference type="Proteomes" id="UP000326202"/>
    </source>
</evidence>
<evidence type="ECO:0000259" key="3">
    <source>
        <dbReference type="Pfam" id="PF06863"/>
    </source>
</evidence>
<dbReference type="PROSITE" id="PS51257">
    <property type="entry name" value="PROKAR_LIPOPROTEIN"/>
    <property type="match status" value="1"/>
</dbReference>
<evidence type="ECO:0008006" key="6">
    <source>
        <dbReference type="Google" id="ProtNLM"/>
    </source>
</evidence>
<proteinExistence type="predicted"/>
<dbReference type="Proteomes" id="UP000326202">
    <property type="component" value="Chromosome"/>
</dbReference>
<evidence type="ECO:0000313" key="4">
    <source>
        <dbReference type="EMBL" id="QEX14854.1"/>
    </source>
</evidence>
<dbReference type="EMBL" id="CP042906">
    <property type="protein sequence ID" value="QEX14854.1"/>
    <property type="molecule type" value="Genomic_DNA"/>
</dbReference>
<keyword evidence="1" id="KW-0732">Signal</keyword>
<evidence type="ECO:0000256" key="1">
    <source>
        <dbReference type="SAM" id="SignalP"/>
    </source>
</evidence>
<evidence type="ECO:0000259" key="2">
    <source>
        <dbReference type="Pfam" id="PF06742"/>
    </source>
</evidence>
<dbReference type="AlphaFoldDB" id="A0A5J6MC75"/>
<protein>
    <recommendedName>
        <fullName evidence="6">DUF1254 domain-containing protein</fullName>
    </recommendedName>
</protein>
<name>A0A5J6MC75_9PROT</name>
<feature type="chain" id="PRO_5023889675" description="DUF1254 domain-containing protein" evidence="1">
    <location>
        <begin position="32"/>
        <end position="455"/>
    </location>
</feature>
<gene>
    <name evidence="4" type="ORF">FRZ44_01290</name>
</gene>
<dbReference type="RefSeq" id="WP_225308484.1">
    <property type="nucleotide sequence ID" value="NZ_CP042906.1"/>
</dbReference>
<dbReference type="InterPro" id="IPR037049">
    <property type="entry name" value="DUF1214_C_sf"/>
</dbReference>
<dbReference type="InterPro" id="IPR037050">
    <property type="entry name" value="DUF1254_sf"/>
</dbReference>
<keyword evidence="5" id="KW-1185">Reference proteome</keyword>
<dbReference type="SUPFAM" id="SSF160935">
    <property type="entry name" value="VPA0735-like"/>
    <property type="match status" value="1"/>
</dbReference>
<accession>A0A5J6MC75</accession>
<organism evidence="4 5">
    <name type="scientific">Hypericibacter terrae</name>
    <dbReference type="NCBI Taxonomy" id="2602015"/>
    <lineage>
        <taxon>Bacteria</taxon>
        <taxon>Pseudomonadati</taxon>
        <taxon>Pseudomonadota</taxon>
        <taxon>Alphaproteobacteria</taxon>
        <taxon>Rhodospirillales</taxon>
        <taxon>Dongiaceae</taxon>
        <taxon>Hypericibacter</taxon>
    </lineage>
</organism>
<dbReference type="PANTHER" id="PTHR36509">
    <property type="entry name" value="BLL3101 PROTEIN"/>
    <property type="match status" value="1"/>
</dbReference>
<feature type="signal peptide" evidence="1">
    <location>
        <begin position="1"/>
        <end position="31"/>
    </location>
</feature>